<sequence>MEVDKMVKEEQKIIKKEQDHEDDQDDGLPVPTTATATATATATTVNTRSDGINPTAPPSQLTIFYSGTVRVFDGVSAEKAQAILLLAAAATNSTNNSGVPCASAPSPVLTRSPSLQSTSAHVVASPPLQLHSIQNASLCKLQTDLPIARRHSLQRFLEKRRDRFVSKIPYPPSTPTKAADDKGISVIAEASSQLAGQLS</sequence>
<dbReference type="GO" id="GO:0009611">
    <property type="term" value="P:response to wounding"/>
    <property type="evidence" value="ECO:0007669"/>
    <property type="project" value="UniProtKB-UniRule"/>
</dbReference>
<evidence type="ECO:0000256" key="1">
    <source>
        <dbReference type="ARBA" id="ARBA00008614"/>
    </source>
</evidence>
<evidence type="ECO:0000256" key="3">
    <source>
        <dbReference type="SAM" id="MobiDB-lite"/>
    </source>
</evidence>
<comment type="function">
    <text evidence="2">Repressor of jasmonate responses.</text>
</comment>
<dbReference type="GO" id="GO:0005634">
    <property type="term" value="C:nucleus"/>
    <property type="evidence" value="ECO:0007669"/>
    <property type="project" value="UniProtKB-SubCell"/>
</dbReference>
<dbReference type="Proteomes" id="UP000195402">
    <property type="component" value="Unassembled WGS sequence"/>
</dbReference>
<dbReference type="OMA" id="KIFHNCS"/>
<dbReference type="InterPro" id="IPR018467">
    <property type="entry name" value="CCT_CS"/>
</dbReference>
<dbReference type="PROSITE" id="PS51320">
    <property type="entry name" value="TIFY"/>
    <property type="match status" value="1"/>
</dbReference>
<dbReference type="STRING" id="56857.A0A200R016"/>
<dbReference type="PANTHER" id="PTHR33077:SF61">
    <property type="entry name" value="PROTEIN TIFY 3A-RELATED"/>
    <property type="match status" value="1"/>
</dbReference>
<organism evidence="5 6">
    <name type="scientific">Macleaya cordata</name>
    <name type="common">Five-seeded plume-poppy</name>
    <name type="synonym">Bocconia cordata</name>
    <dbReference type="NCBI Taxonomy" id="56857"/>
    <lineage>
        <taxon>Eukaryota</taxon>
        <taxon>Viridiplantae</taxon>
        <taxon>Streptophyta</taxon>
        <taxon>Embryophyta</taxon>
        <taxon>Tracheophyta</taxon>
        <taxon>Spermatophyta</taxon>
        <taxon>Magnoliopsida</taxon>
        <taxon>Ranunculales</taxon>
        <taxon>Papaveraceae</taxon>
        <taxon>Papaveroideae</taxon>
        <taxon>Macleaya</taxon>
    </lineage>
</organism>
<comment type="subcellular location">
    <subcellularLocation>
        <location evidence="2">Nucleus</location>
    </subcellularLocation>
</comment>
<dbReference type="EMBL" id="MVGT01000720">
    <property type="protein sequence ID" value="OVA16066.1"/>
    <property type="molecule type" value="Genomic_DNA"/>
</dbReference>
<evidence type="ECO:0000313" key="5">
    <source>
        <dbReference type="EMBL" id="OVA16066.1"/>
    </source>
</evidence>
<dbReference type="Pfam" id="PF06200">
    <property type="entry name" value="tify"/>
    <property type="match status" value="1"/>
</dbReference>
<feature type="compositionally biased region" description="Low complexity" evidence="3">
    <location>
        <begin position="32"/>
        <end position="44"/>
    </location>
</feature>
<accession>A0A200R016</accession>
<dbReference type="SMART" id="SM00979">
    <property type="entry name" value="TIFY"/>
    <property type="match status" value="1"/>
</dbReference>
<feature type="compositionally biased region" description="Polar residues" evidence="3">
    <location>
        <begin position="45"/>
        <end position="57"/>
    </location>
</feature>
<dbReference type="GO" id="GO:2000022">
    <property type="term" value="P:regulation of jasmonic acid mediated signaling pathway"/>
    <property type="evidence" value="ECO:0007669"/>
    <property type="project" value="UniProtKB-UniRule"/>
</dbReference>
<keyword evidence="2" id="KW-0539">Nucleus</keyword>
<reference evidence="5 6" key="1">
    <citation type="journal article" date="2017" name="Mol. Plant">
        <title>The Genome of Medicinal Plant Macleaya cordata Provides New Insights into Benzylisoquinoline Alkaloids Metabolism.</title>
        <authorList>
            <person name="Liu X."/>
            <person name="Liu Y."/>
            <person name="Huang P."/>
            <person name="Ma Y."/>
            <person name="Qing Z."/>
            <person name="Tang Q."/>
            <person name="Cao H."/>
            <person name="Cheng P."/>
            <person name="Zheng Y."/>
            <person name="Yuan Z."/>
            <person name="Zhou Y."/>
            <person name="Liu J."/>
            <person name="Tang Z."/>
            <person name="Zhuo Y."/>
            <person name="Zhang Y."/>
            <person name="Yu L."/>
            <person name="Huang J."/>
            <person name="Yang P."/>
            <person name="Peng Q."/>
            <person name="Zhang J."/>
            <person name="Jiang W."/>
            <person name="Zhang Z."/>
            <person name="Lin K."/>
            <person name="Ro D.K."/>
            <person name="Chen X."/>
            <person name="Xiong X."/>
            <person name="Shang Y."/>
            <person name="Huang S."/>
            <person name="Zeng J."/>
        </authorList>
    </citation>
    <scope>NUCLEOTIDE SEQUENCE [LARGE SCALE GENOMIC DNA]</scope>
    <source>
        <strain evidence="6">cv. BLH2017</strain>
        <tissue evidence="5">Root</tissue>
    </source>
</reference>
<comment type="caution">
    <text evidence="5">The sequence shown here is derived from an EMBL/GenBank/DDBJ whole genome shotgun (WGS) entry which is preliminary data.</text>
</comment>
<dbReference type="Pfam" id="PF09425">
    <property type="entry name" value="Jas_motif"/>
    <property type="match status" value="1"/>
</dbReference>
<dbReference type="GO" id="GO:0031347">
    <property type="term" value="P:regulation of defense response"/>
    <property type="evidence" value="ECO:0007669"/>
    <property type="project" value="UniProtKB-UniRule"/>
</dbReference>
<keyword evidence="2" id="KW-1184">Jasmonic acid signaling pathway</keyword>
<name>A0A200R016_MACCD</name>
<protein>
    <recommendedName>
        <fullName evidence="2">Protein TIFY</fullName>
    </recommendedName>
    <alternativeName>
        <fullName evidence="2">Jasmonate ZIM domain-containing protein</fullName>
    </alternativeName>
</protein>
<dbReference type="OrthoDB" id="649989at2759"/>
<evidence type="ECO:0000313" key="6">
    <source>
        <dbReference type="Proteomes" id="UP000195402"/>
    </source>
</evidence>
<keyword evidence="6" id="KW-1185">Reference proteome</keyword>
<gene>
    <name evidence="5" type="ORF">BVC80_8993g41</name>
</gene>
<feature type="domain" description="Tify" evidence="4">
    <location>
        <begin position="54"/>
        <end position="89"/>
    </location>
</feature>
<evidence type="ECO:0000259" key="4">
    <source>
        <dbReference type="PROSITE" id="PS51320"/>
    </source>
</evidence>
<dbReference type="InterPro" id="IPR040390">
    <property type="entry name" value="TIFY/JAZ"/>
</dbReference>
<comment type="similarity">
    <text evidence="1 2">Belongs to the TIFY/JAZ family.</text>
</comment>
<dbReference type="InterPro" id="IPR010399">
    <property type="entry name" value="Tify_dom"/>
</dbReference>
<proteinExistence type="inferred from homology"/>
<feature type="region of interest" description="Disordered" evidence="3">
    <location>
        <begin position="1"/>
        <end position="57"/>
    </location>
</feature>
<comment type="domain">
    <text evidence="2">The jas domain is required for interaction with COI1.</text>
</comment>
<dbReference type="InParanoid" id="A0A200R016"/>
<dbReference type="FunCoup" id="A0A200R016">
    <property type="interactions" value="668"/>
</dbReference>
<dbReference type="PANTHER" id="PTHR33077">
    <property type="entry name" value="PROTEIN TIFY 4A-RELATED-RELATED"/>
    <property type="match status" value="1"/>
</dbReference>
<feature type="compositionally biased region" description="Basic and acidic residues" evidence="3">
    <location>
        <begin position="1"/>
        <end position="19"/>
    </location>
</feature>
<evidence type="ECO:0000256" key="2">
    <source>
        <dbReference type="RuleBase" id="RU369065"/>
    </source>
</evidence>
<dbReference type="AlphaFoldDB" id="A0A200R016"/>